<dbReference type="EMBL" id="QRDX01000006">
    <property type="protein sequence ID" value="RED47488.1"/>
    <property type="molecule type" value="Genomic_DNA"/>
</dbReference>
<protein>
    <submittedName>
        <fullName evidence="2">Glycosyl hydrolase family 92</fullName>
    </submittedName>
</protein>
<gene>
    <name evidence="2" type="ORF">DFQ02_106115</name>
</gene>
<evidence type="ECO:0000313" key="3">
    <source>
        <dbReference type="Proteomes" id="UP000256629"/>
    </source>
</evidence>
<sequence length="114" mass="13187">MERAMRYKNVLDPETKLVRGRNADGTWRDPKDFAISGWTGHDEKQRNIYYHNIMLFAPHDVQGLVNFMGGDDAFIEFLDNFFPMGDEWSMHAPLFVQLPGTTVENSKDYQRTAG</sequence>
<accession>A0A3D9HDE2</accession>
<dbReference type="GO" id="GO:0006516">
    <property type="term" value="P:glycoprotein catabolic process"/>
    <property type="evidence" value="ECO:0007669"/>
    <property type="project" value="TreeGrafter"/>
</dbReference>
<dbReference type="OrthoDB" id="9827054at2"/>
<name>A0A3D9HDE2_9FLAO</name>
<dbReference type="PANTHER" id="PTHR12143:SF43">
    <property type="entry name" value="PUTATIVE-RELATED"/>
    <property type="match status" value="1"/>
</dbReference>
<proteinExistence type="predicted"/>
<dbReference type="PANTHER" id="PTHR12143">
    <property type="entry name" value="PEPTIDE N-GLYCANASE PNGASE -RELATED"/>
    <property type="match status" value="1"/>
</dbReference>
<dbReference type="GO" id="GO:0005829">
    <property type="term" value="C:cytosol"/>
    <property type="evidence" value="ECO:0007669"/>
    <property type="project" value="TreeGrafter"/>
</dbReference>
<comment type="caution">
    <text evidence="2">The sequence shown here is derived from an EMBL/GenBank/DDBJ whole genome shotgun (WGS) entry which is preliminary data.</text>
</comment>
<dbReference type="RefSeq" id="WP_116524463.1">
    <property type="nucleotide sequence ID" value="NZ_QRDX01000006.1"/>
</dbReference>
<feature type="domain" description="Glycosyl hydrolase family 92" evidence="1">
    <location>
        <begin position="1"/>
        <end position="87"/>
    </location>
</feature>
<keyword evidence="3" id="KW-1185">Reference proteome</keyword>
<dbReference type="InterPro" id="IPR050883">
    <property type="entry name" value="PNGase"/>
</dbReference>
<evidence type="ECO:0000259" key="1">
    <source>
        <dbReference type="Pfam" id="PF07971"/>
    </source>
</evidence>
<keyword evidence="2" id="KW-0378">Hydrolase</keyword>
<dbReference type="Proteomes" id="UP000256629">
    <property type="component" value="Unassembled WGS sequence"/>
</dbReference>
<dbReference type="AlphaFoldDB" id="A0A3D9HDE2"/>
<reference evidence="2 3" key="1">
    <citation type="submission" date="2018-07" db="EMBL/GenBank/DDBJ databases">
        <title>Genomic Encyclopedia of Type Strains, Phase III (KMG-III): the genomes of soil and plant-associated and newly described type strains.</title>
        <authorList>
            <person name="Whitman W."/>
        </authorList>
    </citation>
    <scope>NUCLEOTIDE SEQUENCE [LARGE SCALE GENOMIC DNA]</scope>
    <source>
        <strain evidence="2 3">CECT 8487</strain>
    </source>
</reference>
<dbReference type="InterPro" id="IPR012939">
    <property type="entry name" value="Glyco_hydro_92"/>
</dbReference>
<dbReference type="Pfam" id="PF07971">
    <property type="entry name" value="Glyco_hydro_92"/>
    <property type="match status" value="1"/>
</dbReference>
<evidence type="ECO:0000313" key="2">
    <source>
        <dbReference type="EMBL" id="RED47488.1"/>
    </source>
</evidence>
<organism evidence="2 3">
    <name type="scientific">Seonamhaeicola aphaedonensis</name>
    <dbReference type="NCBI Taxonomy" id="1461338"/>
    <lineage>
        <taxon>Bacteria</taxon>
        <taxon>Pseudomonadati</taxon>
        <taxon>Bacteroidota</taxon>
        <taxon>Flavobacteriia</taxon>
        <taxon>Flavobacteriales</taxon>
        <taxon>Flavobacteriaceae</taxon>
    </lineage>
</organism>
<dbReference type="GO" id="GO:0000224">
    <property type="term" value="F:peptide-N4-(N-acetyl-beta-glucosaminyl)asparagine amidase activity"/>
    <property type="evidence" value="ECO:0007669"/>
    <property type="project" value="TreeGrafter"/>
</dbReference>
<dbReference type="Gene3D" id="1.20.1610.10">
    <property type="entry name" value="alpha-1,2-mannosidases domains"/>
    <property type="match status" value="1"/>
</dbReference>